<name>A0A1V2H0U1_9PROT</name>
<gene>
    <name evidence="4" type="ORF">BKE38_14480</name>
</gene>
<dbReference type="CDD" id="cd03137">
    <property type="entry name" value="GATase1_AraC_1"/>
    <property type="match status" value="1"/>
</dbReference>
<dbReference type="EMBL" id="MLCO01000140">
    <property type="protein sequence ID" value="ONG52463.1"/>
    <property type="molecule type" value="Genomic_DNA"/>
</dbReference>
<dbReference type="PANTHER" id="PTHR43130:SF3">
    <property type="entry name" value="HTH-TYPE TRANSCRIPTIONAL REGULATOR RV1931C"/>
    <property type="match status" value="1"/>
</dbReference>
<dbReference type="SUPFAM" id="SSF52317">
    <property type="entry name" value="Class I glutamine amidotransferase-like"/>
    <property type="match status" value="1"/>
</dbReference>
<dbReference type="Pfam" id="PF01965">
    <property type="entry name" value="DJ-1_PfpI"/>
    <property type="match status" value="1"/>
</dbReference>
<organism evidence="4 5">
    <name type="scientific">Teichococcus deserti</name>
    <dbReference type="NCBI Taxonomy" id="1817963"/>
    <lineage>
        <taxon>Bacteria</taxon>
        <taxon>Pseudomonadati</taxon>
        <taxon>Pseudomonadota</taxon>
        <taxon>Alphaproteobacteria</taxon>
        <taxon>Acetobacterales</taxon>
        <taxon>Roseomonadaceae</taxon>
        <taxon>Roseomonas</taxon>
    </lineage>
</organism>
<dbReference type="AlphaFoldDB" id="A0A1V2H0U1"/>
<keyword evidence="5" id="KW-1185">Reference proteome</keyword>
<dbReference type="InterPro" id="IPR009057">
    <property type="entry name" value="Homeodomain-like_sf"/>
</dbReference>
<dbReference type="OrthoDB" id="9793422at2"/>
<dbReference type="InterPro" id="IPR052158">
    <property type="entry name" value="INH-QAR"/>
</dbReference>
<dbReference type="GO" id="GO:0003700">
    <property type="term" value="F:DNA-binding transcription factor activity"/>
    <property type="evidence" value="ECO:0007669"/>
    <property type="project" value="InterPro"/>
</dbReference>
<evidence type="ECO:0000313" key="4">
    <source>
        <dbReference type="EMBL" id="ONG52463.1"/>
    </source>
</evidence>
<feature type="domain" description="HTH araC/xylS-type" evidence="3">
    <location>
        <begin position="221"/>
        <end position="318"/>
    </location>
</feature>
<dbReference type="Gene3D" id="3.40.50.880">
    <property type="match status" value="1"/>
</dbReference>
<dbReference type="NCBIfam" id="NF006902">
    <property type="entry name" value="PRK09393.1"/>
    <property type="match status" value="1"/>
</dbReference>
<dbReference type="RefSeq" id="WP_076958069.1">
    <property type="nucleotide sequence ID" value="NZ_MLCO01000140.1"/>
</dbReference>
<accession>A0A1V2H0U1</accession>
<keyword evidence="2" id="KW-0804">Transcription</keyword>
<evidence type="ECO:0000256" key="1">
    <source>
        <dbReference type="ARBA" id="ARBA00023015"/>
    </source>
</evidence>
<dbReference type="SUPFAM" id="SSF46689">
    <property type="entry name" value="Homeodomain-like"/>
    <property type="match status" value="2"/>
</dbReference>
<keyword evidence="1" id="KW-0805">Transcription regulation</keyword>
<proteinExistence type="predicted"/>
<dbReference type="SMART" id="SM00342">
    <property type="entry name" value="HTH_ARAC"/>
    <property type="match status" value="1"/>
</dbReference>
<dbReference type="GO" id="GO:0043565">
    <property type="term" value="F:sequence-specific DNA binding"/>
    <property type="evidence" value="ECO:0007669"/>
    <property type="project" value="InterPro"/>
</dbReference>
<reference evidence="4 5" key="1">
    <citation type="submission" date="2016-10" db="EMBL/GenBank/DDBJ databases">
        <title>Draft Genome sequence of Roseomonas sp. strain M3.</title>
        <authorList>
            <person name="Subhash Y."/>
            <person name="Lee S."/>
        </authorList>
    </citation>
    <scope>NUCLEOTIDE SEQUENCE [LARGE SCALE GENOMIC DNA]</scope>
    <source>
        <strain evidence="4 5">M3</strain>
    </source>
</reference>
<evidence type="ECO:0000313" key="5">
    <source>
        <dbReference type="Proteomes" id="UP000188879"/>
    </source>
</evidence>
<dbReference type="Pfam" id="PF12833">
    <property type="entry name" value="HTH_18"/>
    <property type="match status" value="1"/>
</dbReference>
<dbReference type="InterPro" id="IPR018060">
    <property type="entry name" value="HTH_AraC"/>
</dbReference>
<dbReference type="InterPro" id="IPR002818">
    <property type="entry name" value="DJ-1/PfpI"/>
</dbReference>
<protein>
    <submittedName>
        <fullName evidence="4">Transcriptional regulator FtrA</fullName>
    </submittedName>
</protein>
<evidence type="ECO:0000259" key="3">
    <source>
        <dbReference type="PROSITE" id="PS01124"/>
    </source>
</evidence>
<dbReference type="Gene3D" id="1.10.10.60">
    <property type="entry name" value="Homeodomain-like"/>
    <property type="match status" value="1"/>
</dbReference>
<dbReference type="InterPro" id="IPR029062">
    <property type="entry name" value="Class_I_gatase-like"/>
</dbReference>
<evidence type="ECO:0000256" key="2">
    <source>
        <dbReference type="ARBA" id="ARBA00023163"/>
    </source>
</evidence>
<dbReference type="PANTHER" id="PTHR43130">
    <property type="entry name" value="ARAC-FAMILY TRANSCRIPTIONAL REGULATOR"/>
    <property type="match status" value="1"/>
</dbReference>
<dbReference type="PROSITE" id="PS01124">
    <property type="entry name" value="HTH_ARAC_FAMILY_2"/>
    <property type="match status" value="1"/>
</dbReference>
<sequence length="323" mass="34243">MPEIDFNDRVVVLAYDGLCTFEFGCAIEVFALPRPEFGAAWYCCAVASLEPGPLRAQGGIRVLADGGAELLQAAGTIIVPGWRGVEEPVPPALCDALREAHQNGARILSLCSGAFVLAAAGLLEGRRATTHWRYFPALAEQHPGLTLVPDVLYVDEGSVLTAAGSAAGLDLCLHLIRRDFGAAKANAVARRLVIPPQRQGGQAQFVERPVPPARGAGSLLAPLLDRVRGSLAEDWDIARMASAAALSPRGLHRHFRATLGQSPGAWLLAERVAQARTLLEAGRPVQQVTDDCGFGSALAMRQQFKAAVGVTPSAYRARFSVSP</sequence>
<comment type="caution">
    <text evidence="4">The sequence shown here is derived from an EMBL/GenBank/DDBJ whole genome shotgun (WGS) entry which is preliminary data.</text>
</comment>
<dbReference type="Proteomes" id="UP000188879">
    <property type="component" value="Unassembled WGS sequence"/>
</dbReference>